<feature type="domain" description="AbiEi antitoxin C-terminal" evidence="1">
    <location>
        <begin position="22"/>
        <end position="145"/>
    </location>
</feature>
<organism evidence="2 3">
    <name type="scientific">Pseudonocardia xinjiangensis</name>
    <dbReference type="NCBI Taxonomy" id="75289"/>
    <lineage>
        <taxon>Bacteria</taxon>
        <taxon>Bacillati</taxon>
        <taxon>Actinomycetota</taxon>
        <taxon>Actinomycetes</taxon>
        <taxon>Pseudonocardiales</taxon>
        <taxon>Pseudonocardiaceae</taxon>
        <taxon>Pseudonocardia</taxon>
    </lineage>
</organism>
<gene>
    <name evidence="2" type="ORF">HF577_36750</name>
</gene>
<dbReference type="EMBL" id="JAAXKY010000268">
    <property type="protein sequence ID" value="NMH82622.1"/>
    <property type="molecule type" value="Genomic_DNA"/>
</dbReference>
<dbReference type="Gene3D" id="3.40.960.10">
    <property type="entry name" value="VSR Endonuclease"/>
    <property type="match status" value="1"/>
</dbReference>
<keyword evidence="3" id="KW-1185">Reference proteome</keyword>
<evidence type="ECO:0000259" key="1">
    <source>
        <dbReference type="Pfam" id="PF09407"/>
    </source>
</evidence>
<dbReference type="Pfam" id="PF09407">
    <property type="entry name" value="AbiEi_1"/>
    <property type="match status" value="1"/>
</dbReference>
<evidence type="ECO:0000313" key="3">
    <source>
        <dbReference type="Proteomes" id="UP001296706"/>
    </source>
</evidence>
<comment type="caution">
    <text evidence="2">The sequence shown here is derived from an EMBL/GenBank/DDBJ whole genome shotgun (WGS) entry which is preliminary data.</text>
</comment>
<proteinExistence type="predicted"/>
<name>A0ABX1RQF0_9PSEU</name>
<protein>
    <recommendedName>
        <fullName evidence="1">AbiEi antitoxin C-terminal domain-containing protein</fullName>
    </recommendedName>
</protein>
<reference evidence="2 3" key="1">
    <citation type="submission" date="2020-04" db="EMBL/GenBank/DDBJ databases">
        <authorList>
            <person name="Klaysubun C."/>
            <person name="Duangmal K."/>
            <person name="Lipun K."/>
        </authorList>
    </citation>
    <scope>NUCLEOTIDE SEQUENCE [LARGE SCALE GENOMIC DNA]</scope>
    <source>
        <strain evidence="2 3">JCM 11839</strain>
    </source>
</reference>
<dbReference type="InterPro" id="IPR018547">
    <property type="entry name" value="AbiEi_C"/>
</dbReference>
<accession>A0ABX1RQF0</accession>
<sequence length="277" mass="30431">MLVDPARAAEPSTVIAAGWLASGPDAVITGPTAAFMHGCTAAEPTPVHVIVPYSSKKRTRPGLVVHNGMALDRDRRLVDGLPILCVERVVTDLLCTAAPANALAIADQVLSALPPNDRPALRDELHRRLRERPDPRGTRIGVRLLDLATGAAESPAESWLLWRIVDLGFPVPEVNHWVCTIDGEPRYRVDLGWPELKIAVEYYGHAAHAGREERDVARILELERRGWIVIVVRADDLSSMHRVESEIGQAFITRGMPLRGRAAGGLRARRHRELRAG</sequence>
<evidence type="ECO:0000313" key="2">
    <source>
        <dbReference type="EMBL" id="NMH82622.1"/>
    </source>
</evidence>
<dbReference type="Proteomes" id="UP001296706">
    <property type="component" value="Unassembled WGS sequence"/>
</dbReference>
<dbReference type="InterPro" id="IPR011335">
    <property type="entry name" value="Restrct_endonuc-II-like"/>
</dbReference>
<dbReference type="SUPFAM" id="SSF52980">
    <property type="entry name" value="Restriction endonuclease-like"/>
    <property type="match status" value="1"/>
</dbReference>
<dbReference type="RefSeq" id="WP_169400609.1">
    <property type="nucleotide sequence ID" value="NZ_BAAAJH010000001.1"/>
</dbReference>